<keyword evidence="5" id="KW-0119">Carbohydrate metabolism</keyword>
<name>A0ABT5N2U2_9BURK</name>
<keyword evidence="4" id="KW-0460">Magnesium</keyword>
<dbReference type="InterPro" id="IPR006879">
    <property type="entry name" value="YdjC-like"/>
</dbReference>
<evidence type="ECO:0000256" key="5">
    <source>
        <dbReference type="ARBA" id="ARBA00023277"/>
    </source>
</evidence>
<protein>
    <submittedName>
        <fullName evidence="6">ChbG/HpnK family deacetylase</fullName>
    </submittedName>
</protein>
<comment type="cofactor">
    <cofactor evidence="1">
        <name>Mg(2+)</name>
        <dbReference type="ChEBI" id="CHEBI:18420"/>
    </cofactor>
</comment>
<dbReference type="PANTHER" id="PTHR31609">
    <property type="entry name" value="YDJC DEACETYLASE FAMILY MEMBER"/>
    <property type="match status" value="1"/>
</dbReference>
<keyword evidence="7" id="KW-1185">Reference proteome</keyword>
<dbReference type="SUPFAM" id="SSF88713">
    <property type="entry name" value="Glycoside hydrolase/deacetylase"/>
    <property type="match status" value="1"/>
</dbReference>
<sequence length="272" mass="28868">MSKSLVLCADDYALHGGVSEGILSLIEAGRLSATSVMTLSPRWASDAPALAAWRGRVDVGLHVDWTSAFAQAAGHGGGLGAVMRQAVWPGHAVAAARACIEQQLQAFEDHWGAPPDHVDGHQHVQQFAGIREALVAALAARYPRAQRPYLRVSRPVVGQGGLKGRVMAAMGAQRLQRLAQAQGMACSPWLSGIDDFRGDVATYAGRMATWLAQAPEGTLLMCHPASRVADDDEIAAARVREWTYLSSPAFAEALDQAGVRLVTGAALYARPN</sequence>
<organism evidence="6 7">
    <name type="scientific">Curvibacter cyanobacteriorum</name>
    <dbReference type="NCBI Taxonomy" id="3026422"/>
    <lineage>
        <taxon>Bacteria</taxon>
        <taxon>Pseudomonadati</taxon>
        <taxon>Pseudomonadota</taxon>
        <taxon>Betaproteobacteria</taxon>
        <taxon>Burkholderiales</taxon>
        <taxon>Comamonadaceae</taxon>
        <taxon>Curvibacter</taxon>
    </lineage>
</organism>
<proteinExistence type="predicted"/>
<keyword evidence="2" id="KW-0479">Metal-binding</keyword>
<evidence type="ECO:0000313" key="6">
    <source>
        <dbReference type="EMBL" id="MDD0840629.1"/>
    </source>
</evidence>
<comment type="caution">
    <text evidence="6">The sequence shown here is derived from an EMBL/GenBank/DDBJ whole genome shotgun (WGS) entry which is preliminary data.</text>
</comment>
<dbReference type="Gene3D" id="3.20.20.370">
    <property type="entry name" value="Glycoside hydrolase/deacetylase"/>
    <property type="match status" value="1"/>
</dbReference>
<dbReference type="CDD" id="cd10807">
    <property type="entry name" value="YdjC_like_3"/>
    <property type="match status" value="1"/>
</dbReference>
<dbReference type="Pfam" id="PF04794">
    <property type="entry name" value="YdjC"/>
    <property type="match status" value="1"/>
</dbReference>
<gene>
    <name evidence="6" type="ORF">PSQ40_18775</name>
</gene>
<dbReference type="Proteomes" id="UP001528673">
    <property type="component" value="Unassembled WGS sequence"/>
</dbReference>
<evidence type="ECO:0000256" key="4">
    <source>
        <dbReference type="ARBA" id="ARBA00022842"/>
    </source>
</evidence>
<evidence type="ECO:0000256" key="1">
    <source>
        <dbReference type="ARBA" id="ARBA00001946"/>
    </source>
</evidence>
<evidence type="ECO:0000256" key="3">
    <source>
        <dbReference type="ARBA" id="ARBA00022801"/>
    </source>
</evidence>
<dbReference type="EMBL" id="JAQSIP010000011">
    <property type="protein sequence ID" value="MDD0840629.1"/>
    <property type="molecule type" value="Genomic_DNA"/>
</dbReference>
<evidence type="ECO:0000256" key="2">
    <source>
        <dbReference type="ARBA" id="ARBA00022723"/>
    </source>
</evidence>
<keyword evidence="3" id="KW-0378">Hydrolase</keyword>
<dbReference type="InterPro" id="IPR011330">
    <property type="entry name" value="Glyco_hydro/deAcase_b/a-brl"/>
</dbReference>
<dbReference type="PANTHER" id="PTHR31609:SF1">
    <property type="entry name" value="CARBOHYDRATE DEACETYLASE"/>
    <property type="match status" value="1"/>
</dbReference>
<dbReference type="RefSeq" id="WP_273953418.1">
    <property type="nucleotide sequence ID" value="NZ_JAQSIP010000011.1"/>
</dbReference>
<reference evidence="6 7" key="1">
    <citation type="submission" date="2023-02" db="EMBL/GenBank/DDBJ databases">
        <title>Bacterial whole genomic sequence of Curvibacter sp. HBC61.</title>
        <authorList>
            <person name="Le V."/>
            <person name="Ko S.-R."/>
            <person name="Ahn C.-Y."/>
            <person name="Oh H.-M."/>
        </authorList>
    </citation>
    <scope>NUCLEOTIDE SEQUENCE [LARGE SCALE GENOMIC DNA]</scope>
    <source>
        <strain evidence="6 7">HBC61</strain>
    </source>
</reference>
<evidence type="ECO:0000313" key="7">
    <source>
        <dbReference type="Proteomes" id="UP001528673"/>
    </source>
</evidence>
<accession>A0ABT5N2U2</accession>